<comment type="caution">
    <text evidence="1">The sequence shown here is derived from an EMBL/GenBank/DDBJ whole genome shotgun (WGS) entry which is preliminary data.</text>
</comment>
<keyword evidence="2" id="KW-1185">Reference proteome</keyword>
<dbReference type="Proteomes" id="UP000521872">
    <property type="component" value="Unassembled WGS sequence"/>
</dbReference>
<name>A0A8H4QFN8_9AGAR</name>
<evidence type="ECO:0000313" key="2">
    <source>
        <dbReference type="Proteomes" id="UP000521872"/>
    </source>
</evidence>
<evidence type="ECO:0000313" key="1">
    <source>
        <dbReference type="EMBL" id="KAF4609547.1"/>
    </source>
</evidence>
<proteinExistence type="predicted"/>
<sequence>MSVAMLRSSPVAEVKVPKTPMRRFLCGKVDLFRPSLTLGKRDRDHNNNVPAAQIASETMMERFLGRRPMSMDSIKPMTLANESLESLSLSSSFEKNHERACLAIQHHDKPLDAVVITTLPRYPFCCHEDLLTMSRAQLVEAATLFNNYLPQNAQIDCSELATDANIRHCIETMVGIIPEIPGAPKAVKSRLNDNISMATLFEDALLDSLPSPPSSPLAMRLPRKRGLSNITMPLRLLGRLEEKDEADFFVKQRTTKKRKVSQSIAEPTRFLFEDDMEMTPAPRLSFSTSMEMFSPGVVEDAISKDHDMIFFSPLRDPPSAVPHTYTPHKITSGKASCNARKSALKLKARAAEPEDTTSPTLACEDFARMDVS</sequence>
<dbReference type="AlphaFoldDB" id="A0A8H4QFN8"/>
<protein>
    <submittedName>
        <fullName evidence="1">Uncharacterized protein</fullName>
    </submittedName>
</protein>
<accession>A0A8H4QFN8</accession>
<dbReference type="EMBL" id="JAACJL010000061">
    <property type="protein sequence ID" value="KAF4609547.1"/>
    <property type="molecule type" value="Genomic_DNA"/>
</dbReference>
<reference evidence="1 2" key="1">
    <citation type="submission" date="2019-12" db="EMBL/GenBank/DDBJ databases">
        <authorList>
            <person name="Floudas D."/>
            <person name="Bentzer J."/>
            <person name="Ahren D."/>
            <person name="Johansson T."/>
            <person name="Persson P."/>
            <person name="Tunlid A."/>
        </authorList>
    </citation>
    <scope>NUCLEOTIDE SEQUENCE [LARGE SCALE GENOMIC DNA]</scope>
    <source>
        <strain evidence="1 2">CBS 102.39</strain>
    </source>
</reference>
<gene>
    <name evidence="1" type="ORF">D9613_012319</name>
</gene>
<organism evidence="1 2">
    <name type="scientific">Agrocybe pediades</name>
    <dbReference type="NCBI Taxonomy" id="84607"/>
    <lineage>
        <taxon>Eukaryota</taxon>
        <taxon>Fungi</taxon>
        <taxon>Dikarya</taxon>
        <taxon>Basidiomycota</taxon>
        <taxon>Agaricomycotina</taxon>
        <taxon>Agaricomycetes</taxon>
        <taxon>Agaricomycetidae</taxon>
        <taxon>Agaricales</taxon>
        <taxon>Agaricineae</taxon>
        <taxon>Strophariaceae</taxon>
        <taxon>Agrocybe</taxon>
    </lineage>
</organism>